<feature type="compositionally biased region" description="Polar residues" evidence="1">
    <location>
        <begin position="142"/>
        <end position="151"/>
    </location>
</feature>
<feature type="domain" description="Pleckstrin-like plant" evidence="3">
    <location>
        <begin position="352"/>
        <end position="456"/>
    </location>
</feature>
<gene>
    <name evidence="4" type="ORF">JCGZ_02224</name>
</gene>
<dbReference type="PANTHER" id="PTHR31351:SF4">
    <property type="entry name" value="AUXIN CANALIZATION PROTEIN (DUF828)"/>
    <property type="match status" value="1"/>
</dbReference>
<evidence type="ECO:0000256" key="1">
    <source>
        <dbReference type="SAM" id="MobiDB-lite"/>
    </source>
</evidence>
<feature type="region of interest" description="Disordered" evidence="1">
    <location>
        <begin position="97"/>
        <end position="174"/>
    </location>
</feature>
<dbReference type="EMBL" id="KK914334">
    <property type="protein sequence ID" value="KDP40226.1"/>
    <property type="molecule type" value="Genomic_DNA"/>
</dbReference>
<evidence type="ECO:0000259" key="3">
    <source>
        <dbReference type="Pfam" id="PF08458"/>
    </source>
</evidence>
<dbReference type="InterPro" id="IPR013666">
    <property type="entry name" value="PH_pln"/>
</dbReference>
<feature type="domain" description="VAN3-binding protein-like auxin canalisation" evidence="2">
    <location>
        <begin position="19"/>
        <end position="311"/>
    </location>
</feature>
<dbReference type="Pfam" id="PF05703">
    <property type="entry name" value="Auxin_canalis"/>
    <property type="match status" value="1"/>
</dbReference>
<dbReference type="GO" id="GO:0010087">
    <property type="term" value="P:phloem or xylem histogenesis"/>
    <property type="evidence" value="ECO:0007669"/>
    <property type="project" value="TreeGrafter"/>
</dbReference>
<dbReference type="Pfam" id="PF08458">
    <property type="entry name" value="PH_2"/>
    <property type="match status" value="1"/>
</dbReference>
<dbReference type="OrthoDB" id="1918928at2759"/>
<dbReference type="InterPro" id="IPR040269">
    <property type="entry name" value="VAB"/>
</dbReference>
<dbReference type="InterPro" id="IPR008546">
    <property type="entry name" value="VAN3-bd-like_auxin_canal"/>
</dbReference>
<feature type="compositionally biased region" description="Low complexity" evidence="1">
    <location>
        <begin position="152"/>
        <end position="163"/>
    </location>
</feature>
<evidence type="ECO:0000313" key="4">
    <source>
        <dbReference type="EMBL" id="KDP40226.1"/>
    </source>
</evidence>
<evidence type="ECO:0000313" key="5">
    <source>
        <dbReference type="Proteomes" id="UP000027138"/>
    </source>
</evidence>
<dbReference type="STRING" id="180498.A0A067KVM6"/>
<sequence length="466" mass="49744">MDKPITDPWRPDLALFRPPETPREPMEFLSRSWSISAIEVSKALAPPQMVLSKTMSGSAGGIIQEDIAGEIEESATVSGNPFSFASSETSQMVMERIMSQSQEVSPRTSGRLSHSSGPLNGSLTDSPPVSPSEIDDAKYCRPNNNVNTQFRTPSATPGAPISAAGGGGGKTVGRWLKDRREKKKEETRAHNAQLHAAISVAGVAAAVAAIAAATAASSGNGKDEQMAKTDMAVASAATLVAAQCVEAAEAMGAEREHLASVVSSAVNVRSPGDIMTLTAAAATALRGAATLKARALKEVWNIAAVIPVDKGLGAGGGNGSNGSSNGSYSGELLPEENFLGICSRELLARGCELLKRTRKGDLHWKIVSVYVNRMNQVMLKMKSRHVAGTITKKKKNVVLEVIKDIPAWPGRHLLQGGENRRYFGLKTVLRGVVEFECLNQREYDMWTQGVSRLLAIAEEKSNRHRY</sequence>
<feature type="compositionally biased region" description="Polar residues" evidence="1">
    <location>
        <begin position="97"/>
        <end position="127"/>
    </location>
</feature>
<reference evidence="4 5" key="1">
    <citation type="journal article" date="2014" name="PLoS ONE">
        <title>Global Analysis of Gene Expression Profiles in Physic Nut (Jatropha curcas L.) Seedlings Exposed to Salt Stress.</title>
        <authorList>
            <person name="Zhang L."/>
            <person name="Zhang C."/>
            <person name="Wu P."/>
            <person name="Chen Y."/>
            <person name="Li M."/>
            <person name="Jiang H."/>
            <person name="Wu G."/>
        </authorList>
    </citation>
    <scope>NUCLEOTIDE SEQUENCE [LARGE SCALE GENOMIC DNA]</scope>
    <source>
        <strain evidence="5">cv. GZQX0401</strain>
        <tissue evidence="4">Young leaves</tissue>
    </source>
</reference>
<evidence type="ECO:0008006" key="6">
    <source>
        <dbReference type="Google" id="ProtNLM"/>
    </source>
</evidence>
<keyword evidence="5" id="KW-1185">Reference proteome</keyword>
<accession>A0A067KVM6</accession>
<dbReference type="Proteomes" id="UP000027138">
    <property type="component" value="Unassembled WGS sequence"/>
</dbReference>
<protein>
    <recommendedName>
        <fullName evidence="6">PH domain-containing protein</fullName>
    </recommendedName>
</protein>
<dbReference type="GO" id="GO:0009734">
    <property type="term" value="P:auxin-activated signaling pathway"/>
    <property type="evidence" value="ECO:0007669"/>
    <property type="project" value="TreeGrafter"/>
</dbReference>
<dbReference type="KEGG" id="jcu:105632036"/>
<evidence type="ECO:0000259" key="2">
    <source>
        <dbReference type="Pfam" id="PF05703"/>
    </source>
</evidence>
<dbReference type="AlphaFoldDB" id="A0A067KVM6"/>
<name>A0A067KVM6_JATCU</name>
<organism evidence="4 5">
    <name type="scientific">Jatropha curcas</name>
    <name type="common">Barbados nut</name>
    <dbReference type="NCBI Taxonomy" id="180498"/>
    <lineage>
        <taxon>Eukaryota</taxon>
        <taxon>Viridiplantae</taxon>
        <taxon>Streptophyta</taxon>
        <taxon>Embryophyta</taxon>
        <taxon>Tracheophyta</taxon>
        <taxon>Spermatophyta</taxon>
        <taxon>Magnoliopsida</taxon>
        <taxon>eudicotyledons</taxon>
        <taxon>Gunneridae</taxon>
        <taxon>Pentapetalae</taxon>
        <taxon>rosids</taxon>
        <taxon>fabids</taxon>
        <taxon>Malpighiales</taxon>
        <taxon>Euphorbiaceae</taxon>
        <taxon>Crotonoideae</taxon>
        <taxon>Jatropheae</taxon>
        <taxon>Jatropha</taxon>
    </lineage>
</organism>
<proteinExistence type="predicted"/>
<dbReference type="GO" id="GO:0010305">
    <property type="term" value="P:leaf vascular tissue pattern formation"/>
    <property type="evidence" value="ECO:0007669"/>
    <property type="project" value="TreeGrafter"/>
</dbReference>
<dbReference type="PANTHER" id="PTHR31351">
    <property type="entry name" value="EXPRESSED PROTEIN"/>
    <property type="match status" value="1"/>
</dbReference>